<dbReference type="Gramene" id="Solyc03g098635.1.1">
    <property type="protein sequence ID" value="Solyc03g098635.1.1"/>
    <property type="gene ID" value="Solyc03g098635.1"/>
</dbReference>
<evidence type="ECO:0000313" key="2">
    <source>
        <dbReference type="Proteomes" id="UP000004994"/>
    </source>
</evidence>
<dbReference type="InParanoid" id="A0A3Q7FP06"/>
<reference evidence="1" key="2">
    <citation type="submission" date="2019-01" db="UniProtKB">
        <authorList>
            <consortium name="EnsemblPlants"/>
        </authorList>
    </citation>
    <scope>IDENTIFICATION</scope>
    <source>
        <strain evidence="1">cv. Heinz 1706</strain>
    </source>
</reference>
<reference evidence="1" key="1">
    <citation type="journal article" date="2012" name="Nature">
        <title>The tomato genome sequence provides insights into fleshy fruit evolution.</title>
        <authorList>
            <consortium name="Tomato Genome Consortium"/>
        </authorList>
    </citation>
    <scope>NUCLEOTIDE SEQUENCE [LARGE SCALE GENOMIC DNA]</scope>
    <source>
        <strain evidence="1">cv. Heinz 1706</strain>
    </source>
</reference>
<sequence length="135" mass="16266">MYREYHLINKKYKDQKQLASPGQEKLIIGMDNKNVSWQVLTRDRYFYSYTNSFYCELEEFNVTGLDRGCQIYSFKNLFLYDIYNFNHYLNRSPINLGNFMRHLHIVKLATMILPEHCSFGGLRLEKPYRHPHLSL</sequence>
<accession>A0A3Q7FP06</accession>
<evidence type="ECO:0000313" key="1">
    <source>
        <dbReference type="EnsemblPlants" id="Solyc03g098635.1.1"/>
    </source>
</evidence>
<keyword evidence="2" id="KW-1185">Reference proteome</keyword>
<protein>
    <submittedName>
        <fullName evidence="1">Uncharacterized protein</fullName>
    </submittedName>
</protein>
<organism evidence="1">
    <name type="scientific">Solanum lycopersicum</name>
    <name type="common">Tomato</name>
    <name type="synonym">Lycopersicon esculentum</name>
    <dbReference type="NCBI Taxonomy" id="4081"/>
    <lineage>
        <taxon>Eukaryota</taxon>
        <taxon>Viridiplantae</taxon>
        <taxon>Streptophyta</taxon>
        <taxon>Embryophyta</taxon>
        <taxon>Tracheophyta</taxon>
        <taxon>Spermatophyta</taxon>
        <taxon>Magnoliopsida</taxon>
        <taxon>eudicotyledons</taxon>
        <taxon>Gunneridae</taxon>
        <taxon>Pentapetalae</taxon>
        <taxon>asterids</taxon>
        <taxon>lamiids</taxon>
        <taxon>Solanales</taxon>
        <taxon>Solanaceae</taxon>
        <taxon>Solanoideae</taxon>
        <taxon>Solaneae</taxon>
        <taxon>Solanum</taxon>
        <taxon>Solanum subgen. Lycopersicon</taxon>
    </lineage>
</organism>
<dbReference type="Proteomes" id="UP000004994">
    <property type="component" value="Chromosome 3"/>
</dbReference>
<dbReference type="EnsemblPlants" id="Solyc03g098635.1.1">
    <property type="protein sequence ID" value="Solyc03g098635.1.1"/>
    <property type="gene ID" value="Solyc03g098635.1"/>
</dbReference>
<proteinExistence type="predicted"/>
<dbReference type="AlphaFoldDB" id="A0A3Q7FP06"/>
<name>A0A3Q7FP06_SOLLC</name>